<feature type="domain" description="Exonuclease" evidence="3">
    <location>
        <begin position="18"/>
        <end position="182"/>
    </location>
</feature>
<evidence type="ECO:0000256" key="1">
    <source>
        <dbReference type="ARBA" id="ARBA00025483"/>
    </source>
</evidence>
<protein>
    <submittedName>
        <fullName evidence="4">DNA polymerase III alpha subunit (Gram-positive type)</fullName>
    </submittedName>
</protein>
<comment type="function">
    <text evidence="1">DNA polymerase III is a complex, multichain enzyme responsible for most of the replicative synthesis in bacteria. The epsilon subunit contain the editing function and is a proofreading 3'-5' exonuclease.</text>
</comment>
<dbReference type="FunFam" id="3.30.420.10:FF:000045">
    <property type="entry name" value="3'-5' exonuclease DinG"/>
    <property type="match status" value="1"/>
</dbReference>
<evidence type="ECO:0000256" key="2">
    <source>
        <dbReference type="ARBA" id="ARBA00026073"/>
    </source>
</evidence>
<dbReference type="GO" id="GO:0005829">
    <property type="term" value="C:cytosol"/>
    <property type="evidence" value="ECO:0007669"/>
    <property type="project" value="TreeGrafter"/>
</dbReference>
<sequence length="224" mass="24937">MPAATIPLFPELTPVLDNVTALDFETTGLSASKGRVIEMAALKSSGGKVVTQFQTMVKLKGKIPAKTTQLTGIRQEDVRQGMEERTAFLILQELIGDSVVVMHNAPYDLAFLYSAYQRLSLPPVQHPFLDTLSVCRLRQPSPRSLPDMCRAYGIEHTRWHRALPDTTATWKLLHRLHEESPVDPLLNKIVVNPQYGWPKWLPPLAEILLPPDTSASERGQAPVA</sequence>
<dbReference type="InterPro" id="IPR013520">
    <property type="entry name" value="Ribonucl_H"/>
</dbReference>
<dbReference type="PANTHER" id="PTHR30231:SF41">
    <property type="entry name" value="DNA POLYMERASE III SUBUNIT EPSILON"/>
    <property type="match status" value="1"/>
</dbReference>
<comment type="subunit">
    <text evidence="2">DNA polymerase III contains a core (composed of alpha, epsilon and theta chains) that associates with a tau subunit. This core dimerizes to form the POLIII' complex. PolIII' associates with the gamma complex (composed of gamma, delta, delta', psi and chi chains) and with the beta chain to form the complete DNA polymerase III complex.</text>
</comment>
<reference evidence="4 5" key="1">
    <citation type="submission" date="2020-08" db="EMBL/GenBank/DDBJ databases">
        <title>Genomic Encyclopedia of Type Strains, Phase IV (KMG-IV): sequencing the most valuable type-strain genomes for metagenomic binning, comparative biology and taxonomic classification.</title>
        <authorList>
            <person name="Goeker M."/>
        </authorList>
    </citation>
    <scope>NUCLEOTIDE SEQUENCE [LARGE SCALE GENOMIC DNA]</scope>
    <source>
        <strain evidence="4 5">DSM 29854</strain>
    </source>
</reference>
<dbReference type="Gene3D" id="3.30.420.10">
    <property type="entry name" value="Ribonuclease H-like superfamily/Ribonuclease H"/>
    <property type="match status" value="1"/>
</dbReference>
<evidence type="ECO:0000259" key="3">
    <source>
        <dbReference type="SMART" id="SM00479"/>
    </source>
</evidence>
<dbReference type="Proteomes" id="UP000563094">
    <property type="component" value="Unassembled WGS sequence"/>
</dbReference>
<dbReference type="InterPro" id="IPR036397">
    <property type="entry name" value="RNaseH_sf"/>
</dbReference>
<dbReference type="RefSeq" id="WP_082893636.1">
    <property type="nucleotide sequence ID" value="NZ_JACJIQ010000021.1"/>
</dbReference>
<dbReference type="GO" id="GO:0003676">
    <property type="term" value="F:nucleic acid binding"/>
    <property type="evidence" value="ECO:0007669"/>
    <property type="project" value="InterPro"/>
</dbReference>
<dbReference type="Pfam" id="PF00929">
    <property type="entry name" value="RNase_T"/>
    <property type="match status" value="1"/>
</dbReference>
<dbReference type="GO" id="GO:0008408">
    <property type="term" value="F:3'-5' exonuclease activity"/>
    <property type="evidence" value="ECO:0007669"/>
    <property type="project" value="TreeGrafter"/>
</dbReference>
<comment type="caution">
    <text evidence="4">The sequence shown here is derived from an EMBL/GenBank/DDBJ whole genome shotgun (WGS) entry which is preliminary data.</text>
</comment>
<dbReference type="SUPFAM" id="SSF53098">
    <property type="entry name" value="Ribonuclease H-like"/>
    <property type="match status" value="1"/>
</dbReference>
<gene>
    <name evidence="4" type="ORF">FHS90_004108</name>
</gene>
<organism evidence="4 5">
    <name type="scientific">Rufibacter quisquiliarum</name>
    <dbReference type="NCBI Taxonomy" id="1549639"/>
    <lineage>
        <taxon>Bacteria</taxon>
        <taxon>Pseudomonadati</taxon>
        <taxon>Bacteroidota</taxon>
        <taxon>Cytophagia</taxon>
        <taxon>Cytophagales</taxon>
        <taxon>Hymenobacteraceae</taxon>
        <taxon>Rufibacter</taxon>
    </lineage>
</organism>
<proteinExistence type="predicted"/>
<keyword evidence="5" id="KW-1185">Reference proteome</keyword>
<dbReference type="EMBL" id="JACJIQ010000021">
    <property type="protein sequence ID" value="MBA9079373.1"/>
    <property type="molecule type" value="Genomic_DNA"/>
</dbReference>
<name>A0A839GN74_9BACT</name>
<dbReference type="SMART" id="SM00479">
    <property type="entry name" value="EXOIII"/>
    <property type="match status" value="1"/>
</dbReference>
<dbReference type="PANTHER" id="PTHR30231">
    <property type="entry name" value="DNA POLYMERASE III SUBUNIT EPSILON"/>
    <property type="match status" value="1"/>
</dbReference>
<evidence type="ECO:0000313" key="5">
    <source>
        <dbReference type="Proteomes" id="UP000563094"/>
    </source>
</evidence>
<accession>A0A839GN74</accession>
<evidence type="ECO:0000313" key="4">
    <source>
        <dbReference type="EMBL" id="MBA9079373.1"/>
    </source>
</evidence>
<dbReference type="InterPro" id="IPR012337">
    <property type="entry name" value="RNaseH-like_sf"/>
</dbReference>
<dbReference type="CDD" id="cd06127">
    <property type="entry name" value="DEDDh"/>
    <property type="match status" value="1"/>
</dbReference>
<dbReference type="GO" id="GO:0045004">
    <property type="term" value="P:DNA replication proofreading"/>
    <property type="evidence" value="ECO:0007669"/>
    <property type="project" value="TreeGrafter"/>
</dbReference>
<dbReference type="AlphaFoldDB" id="A0A839GN74"/>